<dbReference type="AlphaFoldDB" id="A0A5B7GAK6"/>
<dbReference type="EMBL" id="VSRR010012516">
    <property type="protein sequence ID" value="MPC54649.1"/>
    <property type="molecule type" value="Genomic_DNA"/>
</dbReference>
<proteinExistence type="predicted"/>
<accession>A0A5B7GAK6</accession>
<dbReference type="Proteomes" id="UP000324222">
    <property type="component" value="Unassembled WGS sequence"/>
</dbReference>
<reference evidence="1 2" key="1">
    <citation type="submission" date="2019-05" db="EMBL/GenBank/DDBJ databases">
        <title>Another draft genome of Portunus trituberculatus and its Hox gene families provides insights of decapod evolution.</title>
        <authorList>
            <person name="Jeong J.-H."/>
            <person name="Song I."/>
            <person name="Kim S."/>
            <person name="Choi T."/>
            <person name="Kim D."/>
            <person name="Ryu S."/>
            <person name="Kim W."/>
        </authorList>
    </citation>
    <scope>NUCLEOTIDE SEQUENCE [LARGE SCALE GENOMIC DNA]</scope>
    <source>
        <tissue evidence="1">Muscle</tissue>
    </source>
</reference>
<keyword evidence="2" id="KW-1185">Reference proteome</keyword>
<evidence type="ECO:0000313" key="2">
    <source>
        <dbReference type="Proteomes" id="UP000324222"/>
    </source>
</evidence>
<protein>
    <submittedName>
        <fullName evidence="1">Uncharacterized protein</fullName>
    </submittedName>
</protein>
<gene>
    <name evidence="1" type="ORF">E2C01_048572</name>
</gene>
<evidence type="ECO:0000313" key="1">
    <source>
        <dbReference type="EMBL" id="MPC54649.1"/>
    </source>
</evidence>
<organism evidence="1 2">
    <name type="scientific">Portunus trituberculatus</name>
    <name type="common">Swimming crab</name>
    <name type="synonym">Neptunus trituberculatus</name>
    <dbReference type="NCBI Taxonomy" id="210409"/>
    <lineage>
        <taxon>Eukaryota</taxon>
        <taxon>Metazoa</taxon>
        <taxon>Ecdysozoa</taxon>
        <taxon>Arthropoda</taxon>
        <taxon>Crustacea</taxon>
        <taxon>Multicrustacea</taxon>
        <taxon>Malacostraca</taxon>
        <taxon>Eumalacostraca</taxon>
        <taxon>Eucarida</taxon>
        <taxon>Decapoda</taxon>
        <taxon>Pleocyemata</taxon>
        <taxon>Brachyura</taxon>
        <taxon>Eubrachyura</taxon>
        <taxon>Portunoidea</taxon>
        <taxon>Portunidae</taxon>
        <taxon>Portuninae</taxon>
        <taxon>Portunus</taxon>
    </lineage>
</organism>
<comment type="caution">
    <text evidence="1">The sequence shown here is derived from an EMBL/GenBank/DDBJ whole genome shotgun (WGS) entry which is preliminary data.</text>
</comment>
<sequence>MTGVNKPTTLREVIKEEVEEIVQLPNHLLVTGSSLLTMVIPSTSPTPGNRVLALVRQVGLCRLGRDSYQLVIRDPSIPLRSVDCLGLQGLGNYYKSVPLRDVTGSPLKKEFCVNSSHLAGQQCLPTYQEC</sequence>
<name>A0A5B7GAK6_PORTR</name>